<protein>
    <submittedName>
        <fullName evidence="2">Uncharacterized protein</fullName>
    </submittedName>
</protein>
<proteinExistence type="inferred from homology"/>
<dbReference type="Gene3D" id="2.40.160.10">
    <property type="entry name" value="Porin"/>
    <property type="match status" value="1"/>
</dbReference>
<dbReference type="InterPro" id="IPR027246">
    <property type="entry name" value="Porin_Euk/Tom40"/>
</dbReference>
<gene>
    <name evidence="2" type="ORF">DCAR_021669</name>
</gene>
<dbReference type="GO" id="GO:0005741">
    <property type="term" value="C:mitochondrial outer membrane"/>
    <property type="evidence" value="ECO:0007669"/>
    <property type="project" value="InterPro"/>
</dbReference>
<dbReference type="Pfam" id="PF01459">
    <property type="entry name" value="Porin_3"/>
    <property type="match status" value="1"/>
</dbReference>
<name>A0A164VWK3_DAUCS</name>
<dbReference type="Gramene" id="KZM90966">
    <property type="protein sequence ID" value="KZM90966"/>
    <property type="gene ID" value="DCAR_021669"/>
</dbReference>
<reference evidence="2" key="1">
    <citation type="journal article" date="2016" name="Nat. Genet.">
        <title>A high-quality carrot genome assembly provides new insights into carotenoid accumulation and asterid genome evolution.</title>
        <authorList>
            <person name="Iorizzo M."/>
            <person name="Ellison S."/>
            <person name="Senalik D."/>
            <person name="Zeng P."/>
            <person name="Satapoomin P."/>
            <person name="Huang J."/>
            <person name="Bowman M."/>
            <person name="Iovene M."/>
            <person name="Sanseverino W."/>
            <person name="Cavagnaro P."/>
            <person name="Yildiz M."/>
            <person name="Macko-Podgorni A."/>
            <person name="Moranska E."/>
            <person name="Grzebelus E."/>
            <person name="Grzebelus D."/>
            <person name="Ashrafi H."/>
            <person name="Zheng Z."/>
            <person name="Cheng S."/>
            <person name="Spooner D."/>
            <person name="Van Deynze A."/>
            <person name="Simon P."/>
        </authorList>
    </citation>
    <scope>NUCLEOTIDE SEQUENCE [LARGE SCALE GENOMIC DNA]</scope>
    <source>
        <tissue evidence="2">Leaf</tissue>
    </source>
</reference>
<comment type="caution">
    <text evidence="2">The sequence shown here is derived from an EMBL/GenBank/DDBJ whole genome shotgun (WGS) entry which is preliminary data.</text>
</comment>
<evidence type="ECO:0000256" key="1">
    <source>
        <dbReference type="ARBA" id="ARBA00009624"/>
    </source>
</evidence>
<accession>A0A164VWK3</accession>
<dbReference type="AlphaFoldDB" id="A0A164VWK3"/>
<sequence>MGKGLNFYSDARKTKRGRRVVCLICLIDVLDLLHKDHSHSNNVKFRPDAPPGLAITSSMKNGVYLSTISTQLKNRNLTADINVKLGRHPNVFVNLVHDQRHLLPGLKAIGNFNILKPKSQTIGLRYLYDCADISMNITGLTRTPILNFSCLLGHNMASLGTDVSFDTKTGKFPRCSAKISFGYAGLIASLTLNDKRKTLNAFYYHKVRGKLSKNTNIIQRALTSVSITAVGAEATHNLSTKENTITIGTQFALSRSTTLKARINNIGTTSVVMESKWNGKSFVTISGEVDIKALDKTPKLGVAFSTRS</sequence>
<dbReference type="GO" id="GO:0008308">
    <property type="term" value="F:voltage-gated monoatomic anion channel activity"/>
    <property type="evidence" value="ECO:0007669"/>
    <property type="project" value="InterPro"/>
</dbReference>
<dbReference type="PANTHER" id="PTHR11743:SF60">
    <property type="entry name" value="MITOCHONDRIAL OUTER MEMBRANE PROTEIN PORIN 1"/>
    <property type="match status" value="1"/>
</dbReference>
<dbReference type="InterPro" id="IPR001925">
    <property type="entry name" value="Porin_Euk"/>
</dbReference>
<dbReference type="PANTHER" id="PTHR11743">
    <property type="entry name" value="VOLTAGE-DEPENDENT ANION-SELECTIVE CHANNEL"/>
    <property type="match status" value="1"/>
</dbReference>
<dbReference type="InterPro" id="IPR023614">
    <property type="entry name" value="Porin_dom_sf"/>
</dbReference>
<comment type="similarity">
    <text evidence="1">Belongs to the eukaryotic mitochondrial porin (TC 1.B.8.1) family.</text>
</comment>
<dbReference type="STRING" id="79200.A0A164VWK3"/>
<evidence type="ECO:0000313" key="2">
    <source>
        <dbReference type="EMBL" id="KZM90966.1"/>
    </source>
</evidence>
<organism evidence="2">
    <name type="scientific">Daucus carota subsp. sativus</name>
    <name type="common">Carrot</name>
    <dbReference type="NCBI Taxonomy" id="79200"/>
    <lineage>
        <taxon>Eukaryota</taxon>
        <taxon>Viridiplantae</taxon>
        <taxon>Streptophyta</taxon>
        <taxon>Embryophyta</taxon>
        <taxon>Tracheophyta</taxon>
        <taxon>Spermatophyta</taxon>
        <taxon>Magnoliopsida</taxon>
        <taxon>eudicotyledons</taxon>
        <taxon>Gunneridae</taxon>
        <taxon>Pentapetalae</taxon>
        <taxon>asterids</taxon>
        <taxon>campanulids</taxon>
        <taxon>Apiales</taxon>
        <taxon>Apiaceae</taxon>
        <taxon>Apioideae</taxon>
        <taxon>Scandiceae</taxon>
        <taxon>Daucinae</taxon>
        <taxon>Daucus</taxon>
        <taxon>Daucus sect. Daucus</taxon>
    </lineage>
</organism>
<dbReference type="EMBL" id="LNRQ01000006">
    <property type="protein sequence ID" value="KZM90966.1"/>
    <property type="molecule type" value="Genomic_DNA"/>
</dbReference>